<protein>
    <submittedName>
        <fullName evidence="1">Uncharacterized protein</fullName>
    </submittedName>
</protein>
<name>X0WZW9_9ZZZZ</name>
<reference evidence="1" key="1">
    <citation type="journal article" date="2014" name="Front. Microbiol.">
        <title>High frequency of phylogenetically diverse reductive dehalogenase-homologous genes in deep subseafloor sedimentary metagenomes.</title>
        <authorList>
            <person name="Kawai M."/>
            <person name="Futagami T."/>
            <person name="Toyoda A."/>
            <person name="Takaki Y."/>
            <person name="Nishi S."/>
            <person name="Hori S."/>
            <person name="Arai W."/>
            <person name="Tsubouchi T."/>
            <person name="Morono Y."/>
            <person name="Uchiyama I."/>
            <person name="Ito T."/>
            <person name="Fujiyama A."/>
            <person name="Inagaki F."/>
            <person name="Takami H."/>
        </authorList>
    </citation>
    <scope>NUCLEOTIDE SEQUENCE</scope>
    <source>
        <strain evidence="1">Expedition CK06-06</strain>
    </source>
</reference>
<dbReference type="AlphaFoldDB" id="X0WZW9"/>
<comment type="caution">
    <text evidence="1">The sequence shown here is derived from an EMBL/GenBank/DDBJ whole genome shotgun (WGS) entry which is preliminary data.</text>
</comment>
<evidence type="ECO:0000313" key="1">
    <source>
        <dbReference type="EMBL" id="GAG28757.1"/>
    </source>
</evidence>
<gene>
    <name evidence="1" type="ORF">S01H1_69713</name>
</gene>
<accession>X0WZW9</accession>
<sequence length="100" mass="11428">MINVISNRCRCNSRFGIVEHIKESINFRLRGISYNLSVDDVVSSMKGIRPIGIVKYYVRIGDIDYPPKQVLSESLGIQRISFTTKDAYDILTRLGFVVEE</sequence>
<proteinExistence type="predicted"/>
<organism evidence="1">
    <name type="scientific">marine sediment metagenome</name>
    <dbReference type="NCBI Taxonomy" id="412755"/>
    <lineage>
        <taxon>unclassified sequences</taxon>
        <taxon>metagenomes</taxon>
        <taxon>ecological metagenomes</taxon>
    </lineage>
</organism>
<dbReference type="EMBL" id="BARS01046304">
    <property type="protein sequence ID" value="GAG28757.1"/>
    <property type="molecule type" value="Genomic_DNA"/>
</dbReference>